<feature type="signal peptide" evidence="1">
    <location>
        <begin position="1"/>
        <end position="24"/>
    </location>
</feature>
<reference evidence="2 3" key="1">
    <citation type="submission" date="2016-10" db="EMBL/GenBank/DDBJ databases">
        <authorList>
            <person name="de Groot N.N."/>
        </authorList>
    </citation>
    <scope>NUCLEOTIDE SEQUENCE [LARGE SCALE GENOMIC DNA]</scope>
    <source>
        <strain evidence="2 3">CGMCC 1.11030</strain>
    </source>
</reference>
<sequence>MRLAPPIVAAWLALAGCAANFGEAALEAGAAEGRHSRLPARQALSCLREDLDRGPIPPVRESRGDGERALVGVLAMDPRVWLYRVSVRPEADGGARIALEAADPGYPMSDWWQGELHLFTTESIARRLSEAADACAG</sequence>
<dbReference type="Proteomes" id="UP000199377">
    <property type="component" value="Unassembled WGS sequence"/>
</dbReference>
<proteinExistence type="predicted"/>
<evidence type="ECO:0000313" key="3">
    <source>
        <dbReference type="Proteomes" id="UP000199377"/>
    </source>
</evidence>
<dbReference type="RefSeq" id="WP_092861152.1">
    <property type="nucleotide sequence ID" value="NZ_FOQH01000007.1"/>
</dbReference>
<protein>
    <recommendedName>
        <fullName evidence="4">Lipoprotein</fullName>
    </recommendedName>
</protein>
<evidence type="ECO:0000256" key="1">
    <source>
        <dbReference type="SAM" id="SignalP"/>
    </source>
</evidence>
<accession>A0A1I3INY0</accession>
<dbReference type="EMBL" id="FOQH01000007">
    <property type="protein sequence ID" value="SFI49666.1"/>
    <property type="molecule type" value="Genomic_DNA"/>
</dbReference>
<evidence type="ECO:0008006" key="4">
    <source>
        <dbReference type="Google" id="ProtNLM"/>
    </source>
</evidence>
<name>A0A1I3INY0_9RHOB</name>
<feature type="chain" id="PRO_5011481574" description="Lipoprotein" evidence="1">
    <location>
        <begin position="25"/>
        <end position="137"/>
    </location>
</feature>
<dbReference type="PROSITE" id="PS51257">
    <property type="entry name" value="PROKAR_LIPOPROTEIN"/>
    <property type="match status" value="1"/>
</dbReference>
<keyword evidence="3" id="KW-1185">Reference proteome</keyword>
<keyword evidence="1" id="KW-0732">Signal</keyword>
<gene>
    <name evidence="2" type="ORF">SAMN05216258_107156</name>
</gene>
<organism evidence="2 3">
    <name type="scientific">Albimonas pacifica</name>
    <dbReference type="NCBI Taxonomy" id="1114924"/>
    <lineage>
        <taxon>Bacteria</taxon>
        <taxon>Pseudomonadati</taxon>
        <taxon>Pseudomonadota</taxon>
        <taxon>Alphaproteobacteria</taxon>
        <taxon>Rhodobacterales</taxon>
        <taxon>Paracoccaceae</taxon>
        <taxon>Albimonas</taxon>
    </lineage>
</organism>
<evidence type="ECO:0000313" key="2">
    <source>
        <dbReference type="EMBL" id="SFI49666.1"/>
    </source>
</evidence>
<dbReference type="AlphaFoldDB" id="A0A1I3INY0"/>